<protein>
    <recommendedName>
        <fullName evidence="1">UPF0340 protein C7P63_08455</fullName>
    </recommendedName>
</protein>
<dbReference type="EMBL" id="PXZH01000005">
    <property type="protein sequence ID" value="RST88842.1"/>
    <property type="molecule type" value="Genomic_DNA"/>
</dbReference>
<organism evidence="2 3">
    <name type="scientific">Vagococcus humatus</name>
    <dbReference type="NCBI Taxonomy" id="1889241"/>
    <lineage>
        <taxon>Bacteria</taxon>
        <taxon>Bacillati</taxon>
        <taxon>Bacillota</taxon>
        <taxon>Bacilli</taxon>
        <taxon>Lactobacillales</taxon>
        <taxon>Enterococcaceae</taxon>
        <taxon>Vagococcus</taxon>
    </lineage>
</organism>
<gene>
    <name evidence="2" type="ORF">C7P63_08455</name>
</gene>
<dbReference type="HAMAP" id="MF_00800">
    <property type="entry name" value="UPF0340"/>
    <property type="match status" value="1"/>
</dbReference>
<dbReference type="Gene3D" id="3.40.50.10360">
    <property type="entry name" value="Hypothetical protein TT1679"/>
    <property type="match status" value="1"/>
</dbReference>
<dbReference type="InterPro" id="IPR006340">
    <property type="entry name" value="DUF436"/>
</dbReference>
<comment type="caution">
    <text evidence="2">The sequence shown here is derived from an EMBL/GenBank/DDBJ whole genome shotgun (WGS) entry which is preliminary data.</text>
</comment>
<sequence length="181" mass="19370">MISMKQLETDLTEIVTDVLEKSGIQSGEIFVLGCSSSEVAGGTIGQNSSKEIGETIIRVLKHILDEKGIHLAVQGCEHINRALTIEKQVAVTHHFEQVNVVPALHAGGSCAVAAYEQMTDPIEIEHITAKAGIDIGDTSIGMHIKHVQVPIRPVLKELGGAHVTALTSRPKLIGGERAVYK</sequence>
<evidence type="ECO:0000313" key="3">
    <source>
        <dbReference type="Proteomes" id="UP000277864"/>
    </source>
</evidence>
<keyword evidence="3" id="KW-1185">Reference proteome</keyword>
<dbReference type="PIRSF" id="PIRSF007510">
    <property type="entry name" value="UCP007510"/>
    <property type="match status" value="1"/>
</dbReference>
<dbReference type="Pfam" id="PF04260">
    <property type="entry name" value="DUF436"/>
    <property type="match status" value="1"/>
</dbReference>
<evidence type="ECO:0000313" key="2">
    <source>
        <dbReference type="EMBL" id="RST88842.1"/>
    </source>
</evidence>
<comment type="similarity">
    <text evidence="1">Belongs to the UPF0340 family.</text>
</comment>
<dbReference type="Proteomes" id="UP000277864">
    <property type="component" value="Unassembled WGS sequence"/>
</dbReference>
<dbReference type="InterPro" id="IPR028345">
    <property type="entry name" value="Antibiotic_NAT-like"/>
</dbReference>
<proteinExistence type="inferred from homology"/>
<name>A0A3S0ACW9_9ENTE</name>
<accession>A0A3S0ACW9</accession>
<dbReference type="OrthoDB" id="9803187at2"/>
<dbReference type="RefSeq" id="WP_125943721.1">
    <property type="nucleotide sequence ID" value="NZ_PXZH01000005.1"/>
</dbReference>
<evidence type="ECO:0000256" key="1">
    <source>
        <dbReference type="HAMAP-Rule" id="MF_00800"/>
    </source>
</evidence>
<dbReference type="NCBIfam" id="TIGR01440">
    <property type="entry name" value="TIGR01440 family protein"/>
    <property type="match status" value="1"/>
</dbReference>
<dbReference type="SUPFAM" id="SSF110710">
    <property type="entry name" value="TTHA0583/YokD-like"/>
    <property type="match status" value="1"/>
</dbReference>
<reference evidence="2 3" key="1">
    <citation type="submission" date="2018-03" db="EMBL/GenBank/DDBJ databases">
        <authorList>
            <person name="Gulvik C.A."/>
        </authorList>
    </citation>
    <scope>NUCLEOTIDE SEQUENCE [LARGE SCALE GENOMIC DNA]</scope>
    <source>
        <strain evidence="2 3">JCM 31581</strain>
    </source>
</reference>
<dbReference type="AlphaFoldDB" id="A0A3S0ACW9"/>